<dbReference type="Gene3D" id="2.130.10.10">
    <property type="entry name" value="YVTN repeat-like/Quinoprotein amine dehydrogenase"/>
    <property type="match status" value="1"/>
</dbReference>
<name>K8F2K3_9CHLO</name>
<keyword evidence="4" id="KW-1185">Reference proteome</keyword>
<feature type="region of interest" description="Disordered" evidence="2">
    <location>
        <begin position="464"/>
        <end position="525"/>
    </location>
</feature>
<accession>K8F2K3</accession>
<feature type="compositionally biased region" description="Basic and acidic residues" evidence="2">
    <location>
        <begin position="495"/>
        <end position="514"/>
    </location>
</feature>
<feature type="compositionally biased region" description="Low complexity" evidence="2">
    <location>
        <begin position="516"/>
        <end position="525"/>
    </location>
</feature>
<evidence type="ECO:0000256" key="2">
    <source>
        <dbReference type="SAM" id="MobiDB-lite"/>
    </source>
</evidence>
<evidence type="ECO:0000313" key="4">
    <source>
        <dbReference type="Proteomes" id="UP000198341"/>
    </source>
</evidence>
<dbReference type="GeneID" id="19012513"/>
<evidence type="ECO:0000256" key="1">
    <source>
        <dbReference type="SAM" id="Coils"/>
    </source>
</evidence>
<keyword evidence="1" id="KW-0175">Coiled coil</keyword>
<feature type="region of interest" description="Disordered" evidence="2">
    <location>
        <begin position="1"/>
        <end position="31"/>
    </location>
</feature>
<dbReference type="STRING" id="41875.K8F2K3"/>
<dbReference type="RefSeq" id="XP_007509920.1">
    <property type="nucleotide sequence ID" value="XM_007509858.1"/>
</dbReference>
<dbReference type="AlphaFoldDB" id="K8F2K3"/>
<feature type="coiled-coil region" evidence="1">
    <location>
        <begin position="388"/>
        <end position="429"/>
    </location>
</feature>
<dbReference type="InterPro" id="IPR015943">
    <property type="entry name" value="WD40/YVTN_repeat-like_dom_sf"/>
</dbReference>
<dbReference type="InterPro" id="IPR036322">
    <property type="entry name" value="WD40_repeat_dom_sf"/>
</dbReference>
<dbReference type="OrthoDB" id="10250769at2759"/>
<feature type="compositionally biased region" description="Basic and acidic residues" evidence="2">
    <location>
        <begin position="121"/>
        <end position="132"/>
    </location>
</feature>
<dbReference type="KEGG" id="bpg:Bathy12g02920"/>
<organism evidence="3 4">
    <name type="scientific">Bathycoccus prasinos</name>
    <dbReference type="NCBI Taxonomy" id="41875"/>
    <lineage>
        <taxon>Eukaryota</taxon>
        <taxon>Viridiplantae</taxon>
        <taxon>Chlorophyta</taxon>
        <taxon>Mamiellophyceae</taxon>
        <taxon>Mamiellales</taxon>
        <taxon>Bathycoccaceae</taxon>
        <taxon>Bathycoccus</taxon>
    </lineage>
</organism>
<dbReference type="InterPro" id="IPR001680">
    <property type="entry name" value="WD40_rpt"/>
</dbReference>
<feature type="compositionally biased region" description="Basic and acidic residues" evidence="2">
    <location>
        <begin position="464"/>
        <end position="479"/>
    </location>
</feature>
<evidence type="ECO:0000313" key="3">
    <source>
        <dbReference type="EMBL" id="CCO19035.1"/>
    </source>
</evidence>
<sequence>MSATAAHSSRRSSRHKAKEEASVKEEESNDLTEISNVQLVREAIEEDPDDINSPLRSMRNLEDVTMTFNTNNIIKETDNAKKTRMKTPKTRSTKKKTKKREEKVFTEPPFSPLMTLENDDFDVKGEGRKEEFNMPPSTHKRWTDDDNKSPSVVVKHQNETPARGMSNTGEDAGGFKLDFLDDDHAVLNGEEEEEVVEDEDGTPKETHENVDATEEILARVNARNLTWHKQPEQAKFYGGVVEFGQQQPQMMGTLMSTPGFHSHAQQRSAVLGIPPTPLANTAVPWPNDHTNEGMNTEAFLNGIASFQGGFNEDDANFARGEGPLPRTPIFQHQRTPASGNGGSVGNIRTNLYTLHNQHRDAMMMKTNNNEREKHHLPPSSDEKLSAELRRTKTEILDCQDRRKRLRDTLIALREKEEKLYAKAAEMQRELLRRDPSKAIELGGASIFEALPPLGDDFDVLREEKAEEKTKEERGVAAEVKEEEEEELTMTTATKNSEKEEQETKQNQMEEDRRNASRASASTSTRKFTSKISQTYDVHRSVLSMQFLDPSSWLDGQTSLLAASADDVIRLYASDSRKPFALMRTEKGLSCVGTTLKDRVAFCATKFGGVSQIDLATGEKIGTVVQNYEQLRVNKSIECMATSTTTGTDDNILVCAGEGSAIRVWDARCANFGAAPLTFHAPGARNVSSVALGGGDSGHTTLLASAPTSGLFAFDLRVNSSSSSPGERGGGGQISRLSVPNFEKQPRWVNAKFCAANEIFAIACDGDAATFEASGEFRATSAFAGVSAPFQMASPSSSSPFSSAASKSFVKTGGILETSADGAHVLVSTGDIGNGVQCFNTSTGAVVASWDVGSTSTSSPISCACWGHFNASAKEPFGKDAFAIADTKGSIKVFGV</sequence>
<dbReference type="SMART" id="SM00320">
    <property type="entry name" value="WD40"/>
    <property type="match status" value="3"/>
</dbReference>
<dbReference type="SUPFAM" id="SSF50978">
    <property type="entry name" value="WD40 repeat-like"/>
    <property type="match status" value="1"/>
</dbReference>
<proteinExistence type="predicted"/>
<feature type="region of interest" description="Disordered" evidence="2">
    <location>
        <begin position="75"/>
        <end position="151"/>
    </location>
</feature>
<protein>
    <submittedName>
        <fullName evidence="3">Uncharacterized protein</fullName>
    </submittedName>
</protein>
<dbReference type="Proteomes" id="UP000198341">
    <property type="component" value="Chromosome 12"/>
</dbReference>
<dbReference type="EMBL" id="FO082267">
    <property type="protein sequence ID" value="CCO19035.1"/>
    <property type="molecule type" value="Genomic_DNA"/>
</dbReference>
<feature type="compositionally biased region" description="Basic and acidic residues" evidence="2">
    <location>
        <begin position="17"/>
        <end position="26"/>
    </location>
</feature>
<feature type="compositionally biased region" description="Basic residues" evidence="2">
    <location>
        <begin position="82"/>
        <end position="98"/>
    </location>
</feature>
<gene>
    <name evidence="3" type="ordered locus">Bathy12g02920</name>
</gene>
<reference evidence="3 4" key="1">
    <citation type="submission" date="2011-10" db="EMBL/GenBank/DDBJ databases">
        <authorList>
            <person name="Genoscope - CEA"/>
        </authorList>
    </citation>
    <scope>NUCLEOTIDE SEQUENCE [LARGE SCALE GENOMIC DNA]</scope>
    <source>
        <strain evidence="3 4">RCC 1105</strain>
    </source>
</reference>